<feature type="region of interest" description="Disordered" evidence="1">
    <location>
        <begin position="22"/>
        <end position="53"/>
    </location>
</feature>
<feature type="region of interest" description="Disordered" evidence="1">
    <location>
        <begin position="223"/>
        <end position="248"/>
    </location>
</feature>
<organism evidence="4 5">
    <name type="scientific">Nocardioides humi</name>
    <dbReference type="NCBI Taxonomy" id="449461"/>
    <lineage>
        <taxon>Bacteria</taxon>
        <taxon>Bacillati</taxon>
        <taxon>Actinomycetota</taxon>
        <taxon>Actinomycetes</taxon>
        <taxon>Propionibacteriales</taxon>
        <taxon>Nocardioidaceae</taxon>
        <taxon>Nocardioides</taxon>
    </lineage>
</organism>
<comment type="caution">
    <text evidence="4">The sequence shown here is derived from an EMBL/GenBank/DDBJ whole genome shotgun (WGS) entry which is preliminary data.</text>
</comment>
<feature type="compositionally biased region" description="Polar residues" evidence="1">
    <location>
        <begin position="223"/>
        <end position="237"/>
    </location>
</feature>
<name>A0ABN2AF54_9ACTN</name>
<evidence type="ECO:0000256" key="1">
    <source>
        <dbReference type="SAM" id="MobiDB-lite"/>
    </source>
</evidence>
<feature type="signal peptide" evidence="2">
    <location>
        <begin position="1"/>
        <end position="23"/>
    </location>
</feature>
<keyword evidence="5" id="KW-1185">Reference proteome</keyword>
<dbReference type="InterPro" id="IPR013783">
    <property type="entry name" value="Ig-like_fold"/>
</dbReference>
<dbReference type="Proteomes" id="UP001500842">
    <property type="component" value="Unassembled WGS sequence"/>
</dbReference>
<evidence type="ECO:0000313" key="5">
    <source>
        <dbReference type="Proteomes" id="UP001500842"/>
    </source>
</evidence>
<protein>
    <recommendedName>
        <fullName evidence="3">Bacterial Ig-like domain-containing protein</fullName>
    </recommendedName>
</protein>
<reference evidence="4 5" key="1">
    <citation type="journal article" date="2019" name="Int. J. Syst. Evol. Microbiol.">
        <title>The Global Catalogue of Microorganisms (GCM) 10K type strain sequencing project: providing services to taxonomists for standard genome sequencing and annotation.</title>
        <authorList>
            <consortium name="The Broad Institute Genomics Platform"/>
            <consortium name="The Broad Institute Genome Sequencing Center for Infectious Disease"/>
            <person name="Wu L."/>
            <person name="Ma J."/>
        </authorList>
    </citation>
    <scope>NUCLEOTIDE SEQUENCE [LARGE SCALE GENOMIC DNA]</scope>
    <source>
        <strain evidence="4 5">JCM 14942</strain>
    </source>
</reference>
<feature type="domain" description="Bacterial Ig-like" evidence="3">
    <location>
        <begin position="336"/>
        <end position="411"/>
    </location>
</feature>
<feature type="compositionally biased region" description="Low complexity" evidence="1">
    <location>
        <begin position="238"/>
        <end position="248"/>
    </location>
</feature>
<sequence>MRRTRTIALLAAAAVLVATPAAAQPVDPEDPTPPPGPIDQTPPTIHLDYPTGGVDGWFPGPRTVTVLVSDEGTGGGASSGVSQVSYRMTGATELEDVFEGRRGSLPVSNEGSTQIDITAFDGNGNRAEARIWVGVDRVAPTITFAPHLAQNAEYALGQRVVNGFGCWDAHSGVATCNGSVADGAPLDTSTPGSHTVTVTTTDPVGNARQSTLTYQVREGTFSVQRPPSISGTPRTGETLTATPAAFTPDPTRIEHRWYRDGEQIEDEEEASYVVRPADAGRSIHYASVPHRTHYAGTPATSSPVVIERTPANDGPAPVPPPAAKASSVVSAKARSRAHGKVKLLVTVSAAEVATGKIVVRRGKKVVGKAKLRNGRVTIVLRGLPRGKVKLTVGYQGSAVVAASTAKVRATVR</sequence>
<feature type="chain" id="PRO_5046924029" description="Bacterial Ig-like domain-containing protein" evidence="2">
    <location>
        <begin position="24"/>
        <end position="412"/>
    </location>
</feature>
<evidence type="ECO:0000259" key="3">
    <source>
        <dbReference type="Pfam" id="PF16640"/>
    </source>
</evidence>
<dbReference type="EMBL" id="BAAAOR010000015">
    <property type="protein sequence ID" value="GAA1518007.1"/>
    <property type="molecule type" value="Genomic_DNA"/>
</dbReference>
<proteinExistence type="predicted"/>
<dbReference type="InterPro" id="IPR032109">
    <property type="entry name" value="Big_3_5"/>
</dbReference>
<keyword evidence="2" id="KW-0732">Signal</keyword>
<dbReference type="Pfam" id="PF16640">
    <property type="entry name" value="Big_3_5"/>
    <property type="match status" value="1"/>
</dbReference>
<accession>A0ABN2AF54</accession>
<dbReference type="Gene3D" id="2.60.40.2700">
    <property type="match status" value="1"/>
</dbReference>
<evidence type="ECO:0000313" key="4">
    <source>
        <dbReference type="EMBL" id="GAA1518007.1"/>
    </source>
</evidence>
<dbReference type="RefSeq" id="WP_141004745.1">
    <property type="nucleotide sequence ID" value="NZ_BAAAOR010000015.1"/>
</dbReference>
<gene>
    <name evidence="4" type="ORF">GCM10009788_22650</name>
</gene>
<dbReference type="Gene3D" id="2.60.40.10">
    <property type="entry name" value="Immunoglobulins"/>
    <property type="match status" value="2"/>
</dbReference>
<evidence type="ECO:0000256" key="2">
    <source>
        <dbReference type="SAM" id="SignalP"/>
    </source>
</evidence>